<evidence type="ECO:0000313" key="3">
    <source>
        <dbReference type="Proteomes" id="UP000265040"/>
    </source>
</evidence>
<evidence type="ECO:0000313" key="2">
    <source>
        <dbReference type="Ensembl" id="ENSATEP00000049092.1"/>
    </source>
</evidence>
<reference evidence="2" key="1">
    <citation type="submission" date="2021-04" db="EMBL/GenBank/DDBJ databases">
        <authorList>
            <consortium name="Wellcome Sanger Institute Data Sharing"/>
        </authorList>
    </citation>
    <scope>NUCLEOTIDE SEQUENCE [LARGE SCALE GENOMIC DNA]</scope>
</reference>
<feature type="compositionally biased region" description="Polar residues" evidence="1">
    <location>
        <begin position="90"/>
        <end position="99"/>
    </location>
</feature>
<protein>
    <submittedName>
        <fullName evidence="2">Uncharacterized protein</fullName>
    </submittedName>
</protein>
<dbReference type="Ensembl" id="ENSATET00000039729.1">
    <property type="protein sequence ID" value="ENSATEP00000049092.1"/>
    <property type="gene ID" value="ENSATEG00000028086.1"/>
</dbReference>
<dbReference type="InterPro" id="IPR031373">
    <property type="entry name" value="Ciart"/>
</dbReference>
<keyword evidence="3" id="KW-1185">Reference proteome</keyword>
<feature type="compositionally biased region" description="Polar residues" evidence="1">
    <location>
        <begin position="267"/>
        <end position="283"/>
    </location>
</feature>
<feature type="region of interest" description="Disordered" evidence="1">
    <location>
        <begin position="76"/>
        <end position="99"/>
    </location>
</feature>
<feature type="region of interest" description="Disordered" evidence="1">
    <location>
        <begin position="209"/>
        <end position="228"/>
    </location>
</feature>
<reference evidence="2" key="2">
    <citation type="submission" date="2025-08" db="UniProtKB">
        <authorList>
            <consortium name="Ensembl"/>
        </authorList>
    </citation>
    <scope>IDENTIFICATION</scope>
</reference>
<dbReference type="GO" id="GO:0045892">
    <property type="term" value="P:negative regulation of DNA-templated transcription"/>
    <property type="evidence" value="ECO:0007669"/>
    <property type="project" value="TreeGrafter"/>
</dbReference>
<proteinExistence type="predicted"/>
<dbReference type="GO" id="GO:0005634">
    <property type="term" value="C:nucleus"/>
    <property type="evidence" value="ECO:0007669"/>
    <property type="project" value="TreeGrafter"/>
</dbReference>
<feature type="region of interest" description="Disordered" evidence="1">
    <location>
        <begin position="1"/>
        <end position="39"/>
    </location>
</feature>
<dbReference type="InParanoid" id="A0A7N6AN37"/>
<feature type="region of interest" description="Disordered" evidence="1">
    <location>
        <begin position="260"/>
        <end position="287"/>
    </location>
</feature>
<accession>A0A7N6AN37</accession>
<sequence length="376" mass="41421">MNSLGNSSKWACYDSPPSASSFLLSESDQTEDEADVFSEAEGYSGRAKSLSANEGITVSANYLGFAGQPEPHSKSKYDKYKHCHNETEHPNSASSPGAATLGSSCATPGDLAFAQKVTMFKLIPRFLNLKWGKISLISDIITLVKMGMLSTILCIIIKKYLQNLLQIEMMLKMWFPQVTCQSTHTPNQTTTLRLSQNWHQNQLHMPVKKRKLSWSNPEDTGKVPTKHHQHEKHGSCQASVSLHAVSTCLPGPPKRRKILEDEAVKPSGNSCTARNEFTDSNGALSRPYFHSRRENENRKQSQISLPSPCCSPATQDSSLALTDLATTWRCCSMPARVKAEGGFHYISIMLGVAPVCNGCKARLINEEAEGETLICQ</sequence>
<feature type="compositionally biased region" description="Acidic residues" evidence="1">
    <location>
        <begin position="28"/>
        <end position="38"/>
    </location>
</feature>
<dbReference type="GO" id="GO:0000978">
    <property type="term" value="F:RNA polymerase II cis-regulatory region sequence-specific DNA binding"/>
    <property type="evidence" value="ECO:0007669"/>
    <property type="project" value="TreeGrafter"/>
</dbReference>
<feature type="compositionally biased region" description="Basic and acidic residues" evidence="1">
    <location>
        <begin position="76"/>
        <end position="89"/>
    </location>
</feature>
<dbReference type="PANTHER" id="PTHR35441">
    <property type="entry name" value="CIRCADIAN-ASSOCIATED TRANSCRIPTIONAL REPRESSOR"/>
    <property type="match status" value="1"/>
</dbReference>
<reference evidence="2" key="3">
    <citation type="submission" date="2025-09" db="UniProtKB">
        <authorList>
            <consortium name="Ensembl"/>
        </authorList>
    </citation>
    <scope>IDENTIFICATION</scope>
</reference>
<dbReference type="GO" id="GO:0032922">
    <property type="term" value="P:circadian regulation of gene expression"/>
    <property type="evidence" value="ECO:0007669"/>
    <property type="project" value="InterPro"/>
</dbReference>
<dbReference type="Proteomes" id="UP000265040">
    <property type="component" value="Chromosome 11"/>
</dbReference>
<dbReference type="AlphaFoldDB" id="A0A7N6AN37"/>
<organism evidence="2 3">
    <name type="scientific">Anabas testudineus</name>
    <name type="common">Climbing perch</name>
    <name type="synonym">Anthias testudineus</name>
    <dbReference type="NCBI Taxonomy" id="64144"/>
    <lineage>
        <taxon>Eukaryota</taxon>
        <taxon>Metazoa</taxon>
        <taxon>Chordata</taxon>
        <taxon>Craniata</taxon>
        <taxon>Vertebrata</taxon>
        <taxon>Euteleostomi</taxon>
        <taxon>Actinopterygii</taxon>
        <taxon>Neopterygii</taxon>
        <taxon>Teleostei</taxon>
        <taxon>Neoteleostei</taxon>
        <taxon>Acanthomorphata</taxon>
        <taxon>Anabantaria</taxon>
        <taxon>Anabantiformes</taxon>
        <taxon>Anabantoidei</taxon>
        <taxon>Anabantidae</taxon>
        <taxon>Anabas</taxon>
    </lineage>
</organism>
<feature type="compositionally biased region" description="Polar residues" evidence="1">
    <location>
        <begin position="17"/>
        <end position="27"/>
    </location>
</feature>
<dbReference type="OrthoDB" id="8942320at2759"/>
<dbReference type="GeneTree" id="ENSGT00390000018360"/>
<dbReference type="PANTHER" id="PTHR35441:SF1">
    <property type="entry name" value="CIRCADIAN-ASSOCIATED TRANSCRIPTIONAL REPRESSOR"/>
    <property type="match status" value="1"/>
</dbReference>
<evidence type="ECO:0000256" key="1">
    <source>
        <dbReference type="SAM" id="MobiDB-lite"/>
    </source>
</evidence>
<name>A0A7N6AN37_ANATE</name>